<accession>A0ABV6JQU1</accession>
<proteinExistence type="predicted"/>
<protein>
    <submittedName>
        <fullName evidence="2">DUF2272 domain-containing protein</fullName>
    </submittedName>
</protein>
<feature type="domain" description="DUF2272" evidence="1">
    <location>
        <begin position="32"/>
        <end position="210"/>
    </location>
</feature>
<name>A0ABV6JQU1_9PROT</name>
<evidence type="ECO:0000259" key="1">
    <source>
        <dbReference type="Pfam" id="PF10030"/>
    </source>
</evidence>
<organism evidence="2 3">
    <name type="scientific">Roseomonas elaeocarpi</name>
    <dbReference type="NCBI Taxonomy" id="907779"/>
    <lineage>
        <taxon>Bacteria</taxon>
        <taxon>Pseudomonadati</taxon>
        <taxon>Pseudomonadota</taxon>
        <taxon>Alphaproteobacteria</taxon>
        <taxon>Acetobacterales</taxon>
        <taxon>Roseomonadaceae</taxon>
        <taxon>Roseomonas</taxon>
    </lineage>
</organism>
<dbReference type="EMBL" id="JBHLUN010000005">
    <property type="protein sequence ID" value="MFC0407984.1"/>
    <property type="molecule type" value="Genomic_DNA"/>
</dbReference>
<gene>
    <name evidence="2" type="ORF">ACFFGY_06955</name>
</gene>
<reference evidence="2 3" key="1">
    <citation type="submission" date="2024-09" db="EMBL/GenBank/DDBJ databases">
        <authorList>
            <person name="Sun Q."/>
            <person name="Mori K."/>
        </authorList>
    </citation>
    <scope>NUCLEOTIDE SEQUENCE [LARGE SCALE GENOMIC DNA]</scope>
    <source>
        <strain evidence="2 3">TBRC 5777</strain>
    </source>
</reference>
<comment type="caution">
    <text evidence="2">The sequence shown here is derived from an EMBL/GenBank/DDBJ whole genome shotgun (WGS) entry which is preliminary data.</text>
</comment>
<dbReference type="Proteomes" id="UP001589865">
    <property type="component" value="Unassembled WGS sequence"/>
</dbReference>
<dbReference type="Pfam" id="PF10030">
    <property type="entry name" value="DUF2272"/>
    <property type="match status" value="1"/>
</dbReference>
<keyword evidence="3" id="KW-1185">Reference proteome</keyword>
<sequence>MNAAVTEWHAWGDLTVTGWAPTLDGERIPDPNNYERVLSYWEVVPGGAAVVRQHRALHDSLMESLADSGMPPAPPVISLWAYPFWSAAFISYVMDQAGLGEAEFPSSASHATYVDSLLARYSVDPQGAPFLPHTIDEYAPVAGDLICADRSRSPITSWTDRLSEAGQFRPMHCDVVVALKPGELQAIGGNVKDAVTMRRLPADAQGRLSQAPYGEAPFFVVFENRLSHTVPSVAGRATSLASVEAPALQR</sequence>
<dbReference type="RefSeq" id="WP_377043720.1">
    <property type="nucleotide sequence ID" value="NZ_JBHLUN010000005.1"/>
</dbReference>
<evidence type="ECO:0000313" key="2">
    <source>
        <dbReference type="EMBL" id="MFC0407984.1"/>
    </source>
</evidence>
<dbReference type="InterPro" id="IPR019262">
    <property type="entry name" value="DUF2272"/>
</dbReference>
<evidence type="ECO:0000313" key="3">
    <source>
        <dbReference type="Proteomes" id="UP001589865"/>
    </source>
</evidence>